<accession>A0ACD3B8V6</accession>
<keyword evidence="2" id="KW-1185">Reference proteome</keyword>
<dbReference type="Proteomes" id="UP000308600">
    <property type="component" value="Unassembled WGS sequence"/>
</dbReference>
<organism evidence="1 2">
    <name type="scientific">Pluteus cervinus</name>
    <dbReference type="NCBI Taxonomy" id="181527"/>
    <lineage>
        <taxon>Eukaryota</taxon>
        <taxon>Fungi</taxon>
        <taxon>Dikarya</taxon>
        <taxon>Basidiomycota</taxon>
        <taxon>Agaricomycotina</taxon>
        <taxon>Agaricomycetes</taxon>
        <taxon>Agaricomycetidae</taxon>
        <taxon>Agaricales</taxon>
        <taxon>Pluteineae</taxon>
        <taxon>Pluteaceae</taxon>
        <taxon>Pluteus</taxon>
    </lineage>
</organism>
<proteinExistence type="predicted"/>
<dbReference type="EMBL" id="ML208269">
    <property type="protein sequence ID" value="TFK74270.1"/>
    <property type="molecule type" value="Genomic_DNA"/>
</dbReference>
<reference evidence="1 2" key="1">
    <citation type="journal article" date="2019" name="Nat. Ecol. Evol.">
        <title>Megaphylogeny resolves global patterns of mushroom evolution.</title>
        <authorList>
            <person name="Varga T."/>
            <person name="Krizsan K."/>
            <person name="Foldi C."/>
            <person name="Dima B."/>
            <person name="Sanchez-Garcia M."/>
            <person name="Sanchez-Ramirez S."/>
            <person name="Szollosi G.J."/>
            <person name="Szarkandi J.G."/>
            <person name="Papp V."/>
            <person name="Albert L."/>
            <person name="Andreopoulos W."/>
            <person name="Angelini C."/>
            <person name="Antonin V."/>
            <person name="Barry K.W."/>
            <person name="Bougher N.L."/>
            <person name="Buchanan P."/>
            <person name="Buyck B."/>
            <person name="Bense V."/>
            <person name="Catcheside P."/>
            <person name="Chovatia M."/>
            <person name="Cooper J."/>
            <person name="Damon W."/>
            <person name="Desjardin D."/>
            <person name="Finy P."/>
            <person name="Geml J."/>
            <person name="Haridas S."/>
            <person name="Hughes K."/>
            <person name="Justo A."/>
            <person name="Karasinski D."/>
            <person name="Kautmanova I."/>
            <person name="Kiss B."/>
            <person name="Kocsube S."/>
            <person name="Kotiranta H."/>
            <person name="LaButti K.M."/>
            <person name="Lechner B.E."/>
            <person name="Liimatainen K."/>
            <person name="Lipzen A."/>
            <person name="Lukacs Z."/>
            <person name="Mihaltcheva S."/>
            <person name="Morgado L.N."/>
            <person name="Niskanen T."/>
            <person name="Noordeloos M.E."/>
            <person name="Ohm R.A."/>
            <person name="Ortiz-Santana B."/>
            <person name="Ovrebo C."/>
            <person name="Racz N."/>
            <person name="Riley R."/>
            <person name="Savchenko A."/>
            <person name="Shiryaev A."/>
            <person name="Soop K."/>
            <person name="Spirin V."/>
            <person name="Szebenyi C."/>
            <person name="Tomsovsky M."/>
            <person name="Tulloss R.E."/>
            <person name="Uehling J."/>
            <person name="Grigoriev I.V."/>
            <person name="Vagvolgyi C."/>
            <person name="Papp T."/>
            <person name="Martin F.M."/>
            <person name="Miettinen O."/>
            <person name="Hibbett D.S."/>
            <person name="Nagy L.G."/>
        </authorList>
    </citation>
    <scope>NUCLEOTIDE SEQUENCE [LARGE SCALE GENOMIC DNA]</scope>
    <source>
        <strain evidence="1 2">NL-1719</strain>
    </source>
</reference>
<protein>
    <submittedName>
        <fullName evidence="1">Uncharacterized protein</fullName>
    </submittedName>
</protein>
<evidence type="ECO:0000313" key="1">
    <source>
        <dbReference type="EMBL" id="TFK74270.1"/>
    </source>
</evidence>
<sequence length="186" mass="20795">MLNISASLAGRDSEPWSLRRKQSPQAWAGMHRKSCCRPSHALIIRLFCLNRPSRTVFAKDFSGLLHLGSNGNLFSDLSLLSLYEGLHIGRKTALHEIALRSAKRDSESRLFVVRSPNIVSQVKALGSQVIVHHESSHWIGTWNSLVKGTNVVGYTMTESIGRISERSLRNYSIPRVSQDQASTRMV</sequence>
<evidence type="ECO:0000313" key="2">
    <source>
        <dbReference type="Proteomes" id="UP000308600"/>
    </source>
</evidence>
<gene>
    <name evidence="1" type="ORF">BDN72DRAFT_79286</name>
</gene>
<name>A0ACD3B8V6_9AGAR</name>